<comment type="caution">
    <text evidence="2">The sequence shown here is derived from an EMBL/GenBank/DDBJ whole genome shotgun (WGS) entry which is preliminary data.</text>
</comment>
<dbReference type="OrthoDB" id="1751557at2"/>
<dbReference type="RefSeq" id="WP_109985708.1">
    <property type="nucleotide sequence ID" value="NZ_QGTD01000021.1"/>
</dbReference>
<feature type="region of interest" description="Disordered" evidence="1">
    <location>
        <begin position="161"/>
        <end position="198"/>
    </location>
</feature>
<feature type="region of interest" description="Disordered" evidence="1">
    <location>
        <begin position="78"/>
        <end position="107"/>
    </location>
</feature>
<evidence type="ECO:0000313" key="2">
    <source>
        <dbReference type="EMBL" id="PWU66573.1"/>
    </source>
</evidence>
<proteinExistence type="predicted"/>
<protein>
    <submittedName>
        <fullName evidence="2">Uncharacterized protein</fullName>
    </submittedName>
</protein>
<accession>A0A317KTH1</accession>
<sequence>MEEQNTNQTVDQATNEQPGGQDQTQITDTTTETVEEKVFKQEDVNNIVAKETKKVQEKILKGLGIEDFENAKEGMKQFKEWQESQKTEAQRQQEQFEALSKEKESLTSKNQSLEAQLSALKQGVNSDSVEDVVALAERLVNDDVTMDDAIKQVVEKYPHFAGGVEEEEPKPSFTLGQHKKISNGKNDPFADKLAKYQK</sequence>
<organism evidence="2 3">
    <name type="scientific">Gracilibacillus dipsosauri</name>
    <dbReference type="NCBI Taxonomy" id="178340"/>
    <lineage>
        <taxon>Bacteria</taxon>
        <taxon>Bacillati</taxon>
        <taxon>Bacillota</taxon>
        <taxon>Bacilli</taxon>
        <taxon>Bacillales</taxon>
        <taxon>Bacillaceae</taxon>
        <taxon>Gracilibacillus</taxon>
    </lineage>
</organism>
<feature type="compositionally biased region" description="Low complexity" evidence="1">
    <location>
        <begin position="21"/>
        <end position="31"/>
    </location>
</feature>
<dbReference type="EMBL" id="QGTD01000021">
    <property type="protein sequence ID" value="PWU66573.1"/>
    <property type="molecule type" value="Genomic_DNA"/>
</dbReference>
<feature type="compositionally biased region" description="Polar residues" evidence="1">
    <location>
        <begin position="1"/>
        <end position="20"/>
    </location>
</feature>
<feature type="region of interest" description="Disordered" evidence="1">
    <location>
        <begin position="1"/>
        <end position="31"/>
    </location>
</feature>
<feature type="compositionally biased region" description="Basic and acidic residues" evidence="1">
    <location>
        <begin position="188"/>
        <end position="198"/>
    </location>
</feature>
<keyword evidence="3" id="KW-1185">Reference proteome</keyword>
<feature type="compositionally biased region" description="Basic and acidic residues" evidence="1">
    <location>
        <begin position="78"/>
        <end position="91"/>
    </location>
</feature>
<reference evidence="2 3" key="1">
    <citation type="submission" date="2018-05" db="EMBL/GenBank/DDBJ databases">
        <title>Genomic analysis of Gracilibacillus dipsosauri DD1 reveals novel features of a salt-tolerant amylase.</title>
        <authorList>
            <person name="Deutch C.E."/>
            <person name="Yang S."/>
        </authorList>
    </citation>
    <scope>NUCLEOTIDE SEQUENCE [LARGE SCALE GENOMIC DNA]</scope>
    <source>
        <strain evidence="2 3">DD1</strain>
    </source>
</reference>
<dbReference type="AlphaFoldDB" id="A0A317KTH1"/>
<evidence type="ECO:0000256" key="1">
    <source>
        <dbReference type="SAM" id="MobiDB-lite"/>
    </source>
</evidence>
<dbReference type="Proteomes" id="UP000245624">
    <property type="component" value="Unassembled WGS sequence"/>
</dbReference>
<gene>
    <name evidence="2" type="ORF">DLJ74_19315</name>
</gene>
<name>A0A317KTH1_9BACI</name>
<evidence type="ECO:0000313" key="3">
    <source>
        <dbReference type="Proteomes" id="UP000245624"/>
    </source>
</evidence>